<evidence type="ECO:0000313" key="3">
    <source>
        <dbReference type="Proteomes" id="UP000054485"/>
    </source>
</evidence>
<proteinExistence type="predicted"/>
<name>A0A0D0B0N1_9AGAM</name>
<dbReference type="HOGENOM" id="CLU_2401129_0_0_1"/>
<feature type="region of interest" description="Disordered" evidence="1">
    <location>
        <begin position="1"/>
        <end position="22"/>
    </location>
</feature>
<dbReference type="EMBL" id="KN835440">
    <property type="protein sequence ID" value="KIK37623.1"/>
    <property type="molecule type" value="Genomic_DNA"/>
</dbReference>
<dbReference type="AlphaFoldDB" id="A0A0D0B0N1"/>
<gene>
    <name evidence="2" type="ORF">CY34DRAFT_810158</name>
</gene>
<feature type="compositionally biased region" description="Polar residues" evidence="1">
    <location>
        <begin position="7"/>
        <end position="18"/>
    </location>
</feature>
<accession>A0A0D0B0N1</accession>
<evidence type="ECO:0000313" key="2">
    <source>
        <dbReference type="EMBL" id="KIK37623.1"/>
    </source>
</evidence>
<keyword evidence="3" id="KW-1185">Reference proteome</keyword>
<protein>
    <submittedName>
        <fullName evidence="2">Uncharacterized protein</fullName>
    </submittedName>
</protein>
<sequence>MGLQVLSEVQNRNQNDRQGTGKRIQGSVQVVHALVHLIGVASLYIASVEVTERIRSALRLGQSWYPRGQSSRNFVESRRLQTLIHAAVSDSDR</sequence>
<dbReference type="OrthoDB" id="10348263at2759"/>
<dbReference type="Proteomes" id="UP000054485">
    <property type="component" value="Unassembled WGS sequence"/>
</dbReference>
<organism evidence="2 3">
    <name type="scientific">Suillus luteus UH-Slu-Lm8-n1</name>
    <dbReference type="NCBI Taxonomy" id="930992"/>
    <lineage>
        <taxon>Eukaryota</taxon>
        <taxon>Fungi</taxon>
        <taxon>Dikarya</taxon>
        <taxon>Basidiomycota</taxon>
        <taxon>Agaricomycotina</taxon>
        <taxon>Agaricomycetes</taxon>
        <taxon>Agaricomycetidae</taxon>
        <taxon>Boletales</taxon>
        <taxon>Suillineae</taxon>
        <taxon>Suillaceae</taxon>
        <taxon>Suillus</taxon>
    </lineage>
</organism>
<dbReference type="InParanoid" id="A0A0D0B0N1"/>
<reference evidence="3" key="2">
    <citation type="submission" date="2015-01" db="EMBL/GenBank/DDBJ databases">
        <title>Evolutionary Origins and Diversification of the Mycorrhizal Mutualists.</title>
        <authorList>
            <consortium name="DOE Joint Genome Institute"/>
            <consortium name="Mycorrhizal Genomics Consortium"/>
            <person name="Kohler A."/>
            <person name="Kuo A."/>
            <person name="Nagy L.G."/>
            <person name="Floudas D."/>
            <person name="Copeland A."/>
            <person name="Barry K.W."/>
            <person name="Cichocki N."/>
            <person name="Veneault-Fourrey C."/>
            <person name="LaButti K."/>
            <person name="Lindquist E.A."/>
            <person name="Lipzen A."/>
            <person name="Lundell T."/>
            <person name="Morin E."/>
            <person name="Murat C."/>
            <person name="Riley R."/>
            <person name="Ohm R."/>
            <person name="Sun H."/>
            <person name="Tunlid A."/>
            <person name="Henrissat B."/>
            <person name="Grigoriev I.V."/>
            <person name="Hibbett D.S."/>
            <person name="Martin F."/>
        </authorList>
    </citation>
    <scope>NUCLEOTIDE SEQUENCE [LARGE SCALE GENOMIC DNA]</scope>
    <source>
        <strain evidence="3">UH-Slu-Lm8-n1</strain>
    </source>
</reference>
<evidence type="ECO:0000256" key="1">
    <source>
        <dbReference type="SAM" id="MobiDB-lite"/>
    </source>
</evidence>
<reference evidence="2 3" key="1">
    <citation type="submission" date="2014-04" db="EMBL/GenBank/DDBJ databases">
        <authorList>
            <consortium name="DOE Joint Genome Institute"/>
            <person name="Kuo A."/>
            <person name="Ruytinx J."/>
            <person name="Rineau F."/>
            <person name="Colpaert J."/>
            <person name="Kohler A."/>
            <person name="Nagy L.G."/>
            <person name="Floudas D."/>
            <person name="Copeland A."/>
            <person name="Barry K.W."/>
            <person name="Cichocki N."/>
            <person name="Veneault-Fourrey C."/>
            <person name="LaButti K."/>
            <person name="Lindquist E.A."/>
            <person name="Lipzen A."/>
            <person name="Lundell T."/>
            <person name="Morin E."/>
            <person name="Murat C."/>
            <person name="Sun H."/>
            <person name="Tunlid A."/>
            <person name="Henrissat B."/>
            <person name="Grigoriev I.V."/>
            <person name="Hibbett D.S."/>
            <person name="Martin F."/>
            <person name="Nordberg H.P."/>
            <person name="Cantor M.N."/>
            <person name="Hua S.X."/>
        </authorList>
    </citation>
    <scope>NUCLEOTIDE SEQUENCE [LARGE SCALE GENOMIC DNA]</scope>
    <source>
        <strain evidence="2 3">UH-Slu-Lm8-n1</strain>
    </source>
</reference>